<sequence length="253" mass="29202">MDEVNFERNLSGFILSVLHAACSESEAEALHKTTLETTKEIKETATEAERADFFRDIRSKELDRLTKTLNKQSDEAKNHDDLIQPKVINKEIVQIQGEETEAFETEEATSKEERLAFFQSIKERERKWKEERESKRMRKRQEKIKQMFAEFHTPAVSPMLISYSSKEQEPDLNSTSSPVNSCSQEPLKSLSAESRDTDEPTKSQIKISDAKHTESTTDHSPKSTSRLQRFRTWFKRLCCCCSQNVEESHSACS</sequence>
<evidence type="ECO:0000256" key="1">
    <source>
        <dbReference type="SAM" id="MobiDB-lite"/>
    </source>
</evidence>
<evidence type="ECO:0000313" key="2">
    <source>
        <dbReference type="EMBL" id="CAG2220694.1"/>
    </source>
</evidence>
<proteinExistence type="predicted"/>
<dbReference type="Proteomes" id="UP000683360">
    <property type="component" value="Unassembled WGS sequence"/>
</dbReference>
<protein>
    <submittedName>
        <fullName evidence="2">Uncharacterized protein</fullName>
    </submittedName>
</protein>
<keyword evidence="3" id="KW-1185">Reference proteome</keyword>
<dbReference type="EMBL" id="CAJPWZ010001667">
    <property type="protein sequence ID" value="CAG2220694.1"/>
    <property type="molecule type" value="Genomic_DNA"/>
</dbReference>
<feature type="compositionally biased region" description="Basic and acidic residues" evidence="1">
    <location>
        <begin position="208"/>
        <end position="221"/>
    </location>
</feature>
<dbReference type="AlphaFoldDB" id="A0A8S3SGG8"/>
<accession>A0A8S3SGG8</accession>
<evidence type="ECO:0000313" key="3">
    <source>
        <dbReference type="Proteomes" id="UP000683360"/>
    </source>
</evidence>
<feature type="region of interest" description="Disordered" evidence="1">
    <location>
        <begin position="160"/>
        <end position="226"/>
    </location>
</feature>
<name>A0A8S3SGG8_MYTED</name>
<comment type="caution">
    <text evidence="2">The sequence shown here is derived from an EMBL/GenBank/DDBJ whole genome shotgun (WGS) entry which is preliminary data.</text>
</comment>
<reference evidence="2" key="1">
    <citation type="submission" date="2021-03" db="EMBL/GenBank/DDBJ databases">
        <authorList>
            <person name="Bekaert M."/>
        </authorList>
    </citation>
    <scope>NUCLEOTIDE SEQUENCE</scope>
</reference>
<gene>
    <name evidence="2" type="ORF">MEDL_34154</name>
</gene>
<feature type="compositionally biased region" description="Polar residues" evidence="1">
    <location>
        <begin position="171"/>
        <end position="186"/>
    </location>
</feature>
<organism evidence="2 3">
    <name type="scientific">Mytilus edulis</name>
    <name type="common">Blue mussel</name>
    <dbReference type="NCBI Taxonomy" id="6550"/>
    <lineage>
        <taxon>Eukaryota</taxon>
        <taxon>Metazoa</taxon>
        <taxon>Spiralia</taxon>
        <taxon>Lophotrochozoa</taxon>
        <taxon>Mollusca</taxon>
        <taxon>Bivalvia</taxon>
        <taxon>Autobranchia</taxon>
        <taxon>Pteriomorphia</taxon>
        <taxon>Mytilida</taxon>
        <taxon>Mytiloidea</taxon>
        <taxon>Mytilidae</taxon>
        <taxon>Mytilinae</taxon>
        <taxon>Mytilus</taxon>
    </lineage>
</organism>